<evidence type="ECO:0000313" key="2">
    <source>
        <dbReference type="Proteomes" id="UP000037035"/>
    </source>
</evidence>
<keyword evidence="2" id="KW-1185">Reference proteome</keyword>
<evidence type="ECO:0000313" key="1">
    <source>
        <dbReference type="EMBL" id="KNZ53286.1"/>
    </source>
</evidence>
<gene>
    <name evidence="1" type="ORF">VP01_328g3</name>
</gene>
<dbReference type="AlphaFoldDB" id="A0A0L6UXK0"/>
<sequence>MYTKRTGQCLSQTPTSWHKLQYNQSLSNFLDCRTLQICGIINSKLANYSSSLVSPILTNDTSKTDPVLLINSLHNIAYNENTNHDKGALSLTNGTQQNPLPSCKNRKHNPGLFHPAEKCWAFQPEQWPVRKGKSELNNHSAASLPITSPPLLNMRSQPLQVTPCLPTPSPHSLPYLPCFFGISHSSVSTFLISCDSLVFPFSPFVFSFHSILSGSQSKSQLFTQTTHHSPPILNTLKSHSQHQLSCFSHLLLYLIHS</sequence>
<organism evidence="1 2">
    <name type="scientific">Puccinia sorghi</name>
    <dbReference type="NCBI Taxonomy" id="27349"/>
    <lineage>
        <taxon>Eukaryota</taxon>
        <taxon>Fungi</taxon>
        <taxon>Dikarya</taxon>
        <taxon>Basidiomycota</taxon>
        <taxon>Pucciniomycotina</taxon>
        <taxon>Pucciniomycetes</taxon>
        <taxon>Pucciniales</taxon>
        <taxon>Pucciniaceae</taxon>
        <taxon>Puccinia</taxon>
    </lineage>
</organism>
<name>A0A0L6UXK0_9BASI</name>
<protein>
    <submittedName>
        <fullName evidence="1">Uncharacterized protein</fullName>
    </submittedName>
</protein>
<proteinExistence type="predicted"/>
<reference evidence="1 2" key="1">
    <citation type="submission" date="2015-08" db="EMBL/GenBank/DDBJ databases">
        <title>Next Generation Sequencing and Analysis of the Genome of Puccinia sorghi L Schw, the Causal Agent of Maize Common Rust.</title>
        <authorList>
            <person name="Rochi L."/>
            <person name="Burguener G."/>
            <person name="Darino M."/>
            <person name="Turjanski A."/>
            <person name="Kreff E."/>
            <person name="Dieguez M.J."/>
            <person name="Sacco F."/>
        </authorList>
    </citation>
    <scope>NUCLEOTIDE SEQUENCE [LARGE SCALE GENOMIC DNA]</scope>
    <source>
        <strain evidence="1 2">RO10H11247</strain>
    </source>
</reference>
<dbReference type="Proteomes" id="UP000037035">
    <property type="component" value="Unassembled WGS sequence"/>
</dbReference>
<dbReference type="VEuPathDB" id="FungiDB:VP01_328g3"/>
<dbReference type="EMBL" id="LAVV01008268">
    <property type="protein sequence ID" value="KNZ53286.1"/>
    <property type="molecule type" value="Genomic_DNA"/>
</dbReference>
<comment type="caution">
    <text evidence="1">The sequence shown here is derived from an EMBL/GenBank/DDBJ whole genome shotgun (WGS) entry which is preliminary data.</text>
</comment>
<accession>A0A0L6UXK0</accession>